<feature type="compositionally biased region" description="Acidic residues" evidence="9">
    <location>
        <begin position="186"/>
        <end position="195"/>
    </location>
</feature>
<sequence length="606" mass="64986">MSRRKQSKPRHVDNEGLALTAAATDPVGPGMEFRQENDREDDHTNMVKFLKDRNGCEDEEGEDGSMDHVHNSEDMSSDAVSPMSGSGKLSACEKCGICFSDPGQYLAHKKLCGNRNRLLMPYDPPVNGLLQNGYDLDSGGGGGGGEGGGGGGVIEGSRKRTRKGVVRRVSGEEMERMRDIGEEEWREERIEEEEGSLLNGADDIEDNAEADVCGDELRNSRLNEETATAGADSRFRGKIRSEENFILGLRNRMANSFPEMGEKHSVDKDGEGRSLDLRGPNDNCFDRNDNDDNNDDHDDDNRSNDGDNEDRIKRQKLNGVDFTSPKSDSSASNKKNSINNSSSSNNNNNNSSSKEGNEDNDEDDDENAINDDVDEMVAGDGHESAGFRKGATGPGGHADRALAWALGAAGQGLFSAGHNSVTLEPLAATSAAVAQSVDGVRPGGRPGEAVPEEVNVFRNMLFQLQQQQMMQIQMIQQMRRQLISSGVNPNLLPADIDLNLMTSEGLASVSAAMSGLQNAAAASSAVSSSSISGKSSHSHSHSLSHSFSHSLSHSLSHNLSNSVPLSANPLLASTASSMFGKFHSGGVERSSPPRRHPRSRDSSPSS</sequence>
<evidence type="ECO:0000256" key="8">
    <source>
        <dbReference type="ARBA" id="ARBA00023242"/>
    </source>
</evidence>
<keyword evidence="3" id="KW-0677">Repeat</keyword>
<keyword evidence="10" id="KW-1185">Reference proteome</keyword>
<feature type="compositionally biased region" description="Low complexity" evidence="9">
    <location>
        <begin position="326"/>
        <end position="354"/>
    </location>
</feature>
<dbReference type="PANTHER" id="PTHR23233">
    <property type="entry name" value="SAL-LIKE PROTEIN"/>
    <property type="match status" value="1"/>
</dbReference>
<evidence type="ECO:0000256" key="9">
    <source>
        <dbReference type="SAM" id="MobiDB-lite"/>
    </source>
</evidence>
<evidence type="ECO:0000256" key="3">
    <source>
        <dbReference type="ARBA" id="ARBA00022737"/>
    </source>
</evidence>
<feature type="compositionally biased region" description="Gly residues" evidence="9">
    <location>
        <begin position="138"/>
        <end position="154"/>
    </location>
</feature>
<feature type="region of interest" description="Disordered" evidence="9">
    <location>
        <begin position="529"/>
        <end position="548"/>
    </location>
</feature>
<keyword evidence="2" id="KW-0479">Metal-binding</keyword>
<feature type="region of interest" description="Disordered" evidence="9">
    <location>
        <begin position="581"/>
        <end position="606"/>
    </location>
</feature>
<keyword evidence="8" id="KW-0539">Nucleus</keyword>
<feature type="compositionally biased region" description="Basic and acidic residues" evidence="9">
    <location>
        <begin position="33"/>
        <end position="56"/>
    </location>
</feature>
<evidence type="ECO:0000256" key="4">
    <source>
        <dbReference type="ARBA" id="ARBA00022771"/>
    </source>
</evidence>
<feature type="compositionally biased region" description="Acidic residues" evidence="9">
    <location>
        <begin position="202"/>
        <end position="211"/>
    </location>
</feature>
<feature type="compositionally biased region" description="Basic and acidic residues" evidence="9">
    <location>
        <begin position="299"/>
        <end position="312"/>
    </location>
</feature>
<feature type="region of interest" description="Disordered" evidence="9">
    <location>
        <begin position="216"/>
        <end position="235"/>
    </location>
</feature>
<feature type="non-terminal residue" evidence="11">
    <location>
        <position position="606"/>
    </location>
</feature>
<gene>
    <name evidence="11" type="primary">LOC101855639</name>
</gene>
<dbReference type="RefSeq" id="XP_012937310.1">
    <property type="nucleotide sequence ID" value="XM_013081856.2"/>
</dbReference>
<feature type="compositionally biased region" description="Basic and acidic residues" evidence="9">
    <location>
        <begin position="260"/>
        <end position="276"/>
    </location>
</feature>
<evidence type="ECO:0000313" key="10">
    <source>
        <dbReference type="Proteomes" id="UP000694888"/>
    </source>
</evidence>
<dbReference type="Proteomes" id="UP000694888">
    <property type="component" value="Unplaced"/>
</dbReference>
<accession>A0ABM0ZYS0</accession>
<feature type="region of interest" description="Disordered" evidence="9">
    <location>
        <begin position="137"/>
        <end position="168"/>
    </location>
</feature>
<protein>
    <submittedName>
        <fullName evidence="11">Dentin sialophosphoprotein</fullName>
    </submittedName>
</protein>
<comment type="subcellular location">
    <subcellularLocation>
        <location evidence="1">Nucleus</location>
    </subcellularLocation>
</comment>
<reference evidence="11" key="1">
    <citation type="submission" date="2025-08" db="UniProtKB">
        <authorList>
            <consortium name="RefSeq"/>
        </authorList>
    </citation>
    <scope>IDENTIFICATION</scope>
</reference>
<evidence type="ECO:0000256" key="7">
    <source>
        <dbReference type="ARBA" id="ARBA00023163"/>
    </source>
</evidence>
<evidence type="ECO:0000256" key="2">
    <source>
        <dbReference type="ARBA" id="ARBA00022723"/>
    </source>
</evidence>
<evidence type="ECO:0000313" key="11">
    <source>
        <dbReference type="RefSeq" id="XP_012937310.1"/>
    </source>
</evidence>
<proteinExistence type="predicted"/>
<evidence type="ECO:0000256" key="6">
    <source>
        <dbReference type="ARBA" id="ARBA00023015"/>
    </source>
</evidence>
<evidence type="ECO:0000256" key="5">
    <source>
        <dbReference type="ARBA" id="ARBA00022833"/>
    </source>
</evidence>
<feature type="compositionally biased region" description="Acidic residues" evidence="9">
    <location>
        <begin position="358"/>
        <end position="368"/>
    </location>
</feature>
<dbReference type="GeneID" id="101855639"/>
<organism evidence="10 11">
    <name type="scientific">Aplysia californica</name>
    <name type="common">California sea hare</name>
    <dbReference type="NCBI Taxonomy" id="6500"/>
    <lineage>
        <taxon>Eukaryota</taxon>
        <taxon>Metazoa</taxon>
        <taxon>Spiralia</taxon>
        <taxon>Lophotrochozoa</taxon>
        <taxon>Mollusca</taxon>
        <taxon>Gastropoda</taxon>
        <taxon>Heterobranchia</taxon>
        <taxon>Euthyneura</taxon>
        <taxon>Tectipleura</taxon>
        <taxon>Aplysiida</taxon>
        <taxon>Aplysioidea</taxon>
        <taxon>Aplysiidae</taxon>
        <taxon>Aplysia</taxon>
    </lineage>
</organism>
<dbReference type="InterPro" id="IPR051565">
    <property type="entry name" value="Sal_C2H2-zinc-finger"/>
</dbReference>
<dbReference type="PANTHER" id="PTHR23233:SF84">
    <property type="entry name" value="FI23031P1"/>
    <property type="match status" value="1"/>
</dbReference>
<feature type="region of interest" description="Disordered" evidence="9">
    <location>
        <begin position="256"/>
        <end position="368"/>
    </location>
</feature>
<keyword evidence="4" id="KW-0863">Zinc-finger</keyword>
<feature type="region of interest" description="Disordered" evidence="9">
    <location>
        <begin position="1"/>
        <end position="68"/>
    </location>
</feature>
<name>A0ABM0ZYS0_APLCA</name>
<keyword evidence="6" id="KW-0805">Transcription regulation</keyword>
<keyword evidence="7" id="KW-0804">Transcription</keyword>
<feature type="region of interest" description="Disordered" evidence="9">
    <location>
        <begin position="186"/>
        <end position="211"/>
    </location>
</feature>
<keyword evidence="5" id="KW-0862">Zinc</keyword>
<evidence type="ECO:0000256" key="1">
    <source>
        <dbReference type="ARBA" id="ARBA00004123"/>
    </source>
</evidence>